<sequence length="62" mass="7049">MEPRICRPPVSEEDGEHDGADNGDNYAVHAKRMNGKMSAHRAFEVDSEDFYRENPRLSEAVN</sequence>
<proteinExistence type="predicted"/>
<evidence type="ECO:0000313" key="2">
    <source>
        <dbReference type="EMBL" id="KAI0528932.1"/>
    </source>
</evidence>
<evidence type="ECO:0000256" key="1">
    <source>
        <dbReference type="SAM" id="MobiDB-lite"/>
    </source>
</evidence>
<keyword evidence="3" id="KW-1185">Reference proteome</keyword>
<dbReference type="Proteomes" id="UP000829196">
    <property type="component" value="Unassembled WGS sequence"/>
</dbReference>
<gene>
    <name evidence="2" type="ORF">KFK09_001476</name>
</gene>
<feature type="region of interest" description="Disordered" evidence="1">
    <location>
        <begin position="1"/>
        <end position="23"/>
    </location>
</feature>
<reference evidence="2" key="1">
    <citation type="journal article" date="2022" name="Front. Genet.">
        <title>Chromosome-Scale Assembly of the Dendrobium nobile Genome Provides Insights Into the Molecular Mechanism of the Biosynthesis of the Medicinal Active Ingredient of Dendrobium.</title>
        <authorList>
            <person name="Xu Q."/>
            <person name="Niu S.-C."/>
            <person name="Li K.-L."/>
            <person name="Zheng P.-J."/>
            <person name="Zhang X.-J."/>
            <person name="Jia Y."/>
            <person name="Liu Y."/>
            <person name="Niu Y.-X."/>
            <person name="Yu L.-H."/>
            <person name="Chen D.-F."/>
            <person name="Zhang G.-Q."/>
        </authorList>
    </citation>
    <scope>NUCLEOTIDE SEQUENCE</scope>
    <source>
        <tissue evidence="2">Leaf</tissue>
    </source>
</reference>
<name>A0A8T3CB06_DENNO</name>
<dbReference type="EMBL" id="JAGYWB010000002">
    <property type="protein sequence ID" value="KAI0528932.1"/>
    <property type="molecule type" value="Genomic_DNA"/>
</dbReference>
<evidence type="ECO:0000313" key="3">
    <source>
        <dbReference type="Proteomes" id="UP000829196"/>
    </source>
</evidence>
<accession>A0A8T3CB06</accession>
<protein>
    <submittedName>
        <fullName evidence="2">Uncharacterized protein</fullName>
    </submittedName>
</protein>
<organism evidence="2 3">
    <name type="scientific">Dendrobium nobile</name>
    <name type="common">Orchid</name>
    <dbReference type="NCBI Taxonomy" id="94219"/>
    <lineage>
        <taxon>Eukaryota</taxon>
        <taxon>Viridiplantae</taxon>
        <taxon>Streptophyta</taxon>
        <taxon>Embryophyta</taxon>
        <taxon>Tracheophyta</taxon>
        <taxon>Spermatophyta</taxon>
        <taxon>Magnoliopsida</taxon>
        <taxon>Liliopsida</taxon>
        <taxon>Asparagales</taxon>
        <taxon>Orchidaceae</taxon>
        <taxon>Epidendroideae</taxon>
        <taxon>Malaxideae</taxon>
        <taxon>Dendrobiinae</taxon>
        <taxon>Dendrobium</taxon>
    </lineage>
</organism>
<dbReference type="AlphaFoldDB" id="A0A8T3CB06"/>
<comment type="caution">
    <text evidence="2">The sequence shown here is derived from an EMBL/GenBank/DDBJ whole genome shotgun (WGS) entry which is preliminary data.</text>
</comment>